<dbReference type="Proteomes" id="UP000617634">
    <property type="component" value="Unassembled WGS sequence"/>
</dbReference>
<gene>
    <name evidence="2" type="ORF">I5E68_18870</name>
</gene>
<dbReference type="InterPro" id="IPR001054">
    <property type="entry name" value="A/G_cyclase"/>
</dbReference>
<feature type="domain" description="Guanylate cyclase" evidence="1">
    <location>
        <begin position="30"/>
        <end position="144"/>
    </location>
</feature>
<protein>
    <recommendedName>
        <fullName evidence="1">Guanylate cyclase domain-containing protein</fullName>
    </recommendedName>
</protein>
<evidence type="ECO:0000313" key="3">
    <source>
        <dbReference type="Proteomes" id="UP000617634"/>
    </source>
</evidence>
<dbReference type="AlphaFoldDB" id="A0A931MMG6"/>
<comment type="caution">
    <text evidence="2">The sequence shown here is derived from an EMBL/GenBank/DDBJ whole genome shotgun (WGS) entry which is preliminary data.</text>
</comment>
<dbReference type="GO" id="GO:0004016">
    <property type="term" value="F:adenylate cyclase activity"/>
    <property type="evidence" value="ECO:0007669"/>
    <property type="project" value="UniProtKB-ARBA"/>
</dbReference>
<evidence type="ECO:0000259" key="1">
    <source>
        <dbReference type="PROSITE" id="PS50125"/>
    </source>
</evidence>
<evidence type="ECO:0000313" key="2">
    <source>
        <dbReference type="EMBL" id="MBH0115013.1"/>
    </source>
</evidence>
<accession>A0A931MMG6</accession>
<dbReference type="EMBL" id="JADZGI010000006">
    <property type="protein sequence ID" value="MBH0115013.1"/>
    <property type="molecule type" value="Genomic_DNA"/>
</dbReference>
<dbReference type="GO" id="GO:0009190">
    <property type="term" value="P:cyclic nucleotide biosynthetic process"/>
    <property type="evidence" value="ECO:0007669"/>
    <property type="project" value="InterPro"/>
</dbReference>
<dbReference type="SUPFAM" id="SSF55073">
    <property type="entry name" value="Nucleotide cyclase"/>
    <property type="match status" value="1"/>
</dbReference>
<name>A0A931MMG6_9SPHN</name>
<dbReference type="GO" id="GO:0035556">
    <property type="term" value="P:intracellular signal transduction"/>
    <property type="evidence" value="ECO:0007669"/>
    <property type="project" value="InterPro"/>
</dbReference>
<organism evidence="2 3">
    <name type="scientific">Novosphingobium aureum</name>
    <dbReference type="NCBI Taxonomy" id="2792964"/>
    <lineage>
        <taxon>Bacteria</taxon>
        <taxon>Pseudomonadati</taxon>
        <taxon>Pseudomonadota</taxon>
        <taxon>Alphaproteobacteria</taxon>
        <taxon>Sphingomonadales</taxon>
        <taxon>Sphingomonadaceae</taxon>
        <taxon>Novosphingobium</taxon>
    </lineage>
</organism>
<proteinExistence type="predicted"/>
<dbReference type="PROSITE" id="PS50125">
    <property type="entry name" value="GUANYLATE_CYCLASE_2"/>
    <property type="match status" value="1"/>
</dbReference>
<sequence>MVQIVYGFVDEIQGSLYAHGMTAPAYREKYVAFVDLLGFSNLVQRSANDEMALKAVVDAIERLKDTACENPATDTLITYFSDCLVLSCERSPRALISMLQNLVTIAENLLVVDVMVRGALTVGKIHHDRHFMFGPAMIEAYRMECKEVSHPAIMLCPVVSADIEASGFQLWMMHDDAEPERKYLHYLINFQAYDPTPRAGTVVLDGPARLVRHYLAKRIAEHKDESLLSKATWLERYWNDTVGAQGILGMVDRDADRIRPDAQPFRSQRFIVGKGPEAKSAG</sequence>
<dbReference type="InterPro" id="IPR029787">
    <property type="entry name" value="Nucleotide_cyclase"/>
</dbReference>
<reference evidence="2" key="1">
    <citation type="submission" date="2020-11" db="EMBL/GenBank/DDBJ databases">
        <title>Novosphingobium aureum sp. nov., a marine bacterium isolated from sediment of a salt flat.</title>
        <authorList>
            <person name="Yoo Y."/>
            <person name="Kim J.-J."/>
        </authorList>
    </citation>
    <scope>NUCLEOTIDE SEQUENCE</scope>
    <source>
        <strain evidence="2">YJ-S2-02</strain>
    </source>
</reference>
<keyword evidence="3" id="KW-1185">Reference proteome</keyword>